<keyword evidence="1 2" id="KW-0732">Signal</keyword>
<dbReference type="EMBL" id="CP102382">
    <property type="protein sequence ID" value="UUV21436.1"/>
    <property type="molecule type" value="Genomic_DNA"/>
</dbReference>
<evidence type="ECO:0000256" key="1">
    <source>
        <dbReference type="ARBA" id="ARBA00022729"/>
    </source>
</evidence>
<dbReference type="InterPro" id="IPR058515">
    <property type="entry name" value="DUF8202"/>
</dbReference>
<evidence type="ECO:0000259" key="3">
    <source>
        <dbReference type="Pfam" id="PF18962"/>
    </source>
</evidence>
<dbReference type="Pfam" id="PF18962">
    <property type="entry name" value="Por_Secre_tail"/>
    <property type="match status" value="1"/>
</dbReference>
<dbReference type="Proteomes" id="UP001317001">
    <property type="component" value="Chromosome"/>
</dbReference>
<proteinExistence type="predicted"/>
<feature type="signal peptide" evidence="2">
    <location>
        <begin position="1"/>
        <end position="19"/>
    </location>
</feature>
<dbReference type="RefSeq" id="WP_257499362.1">
    <property type="nucleotide sequence ID" value="NZ_CP102382.1"/>
</dbReference>
<sequence>MNRKILLAAVLLASISVHAQSFNNRASFWLKPNKTNNTAQMFNKNAAVNGNSNQSLTTSIGAGNSNFYMVFKSEDGIEKDLMNFTFTCAQHAVTTHNINYHDASTIDQKRRTGAIVKYGFNYPNATGDKNYVTIIDTPNDLTDVYEVIYVNDTFTELDHQQIQTYLSIKYGISLIDNANYVDANGKQIWNHQLNPAYNNTITGLGRSDYFGLNKLETVNSVDKRLAISSDGFANNEYLFVGSTNEKTNFVKENDTEILDSSWLVQTNKKPAVANLRFNLGTLKTTGTYQLAINPSATTFENDANVLRVEGKVQGNELVFENVVFDTDGNGYDTFSIVHTTQSKQTTKPEIVSNLDSKVNAYPNPASINETVNVTYNFGKPTNLNIHVFTLDGKLVSKKEVNNIESYVFDTTFSSNGVYLIVSTYNGEVTTNRIIVK</sequence>
<gene>
    <name evidence="5" type="ORF">NPX36_14110</name>
</gene>
<evidence type="ECO:0000313" key="6">
    <source>
        <dbReference type="Proteomes" id="UP001317001"/>
    </source>
</evidence>
<name>A0ABY5NS79_9FLAO</name>
<evidence type="ECO:0000259" key="4">
    <source>
        <dbReference type="Pfam" id="PF26628"/>
    </source>
</evidence>
<feature type="domain" description="Secretion system C-terminal sorting" evidence="3">
    <location>
        <begin position="361"/>
        <end position="435"/>
    </location>
</feature>
<dbReference type="NCBIfam" id="TIGR04183">
    <property type="entry name" value="Por_Secre_tail"/>
    <property type="match status" value="1"/>
</dbReference>
<reference evidence="5 6" key="1">
    <citation type="submission" date="2022-08" db="EMBL/GenBank/DDBJ databases">
        <title>Myroides zhujiangensis sp. nov., a novel bacterium isolated from sediment in the Pearl River Estuary.</title>
        <authorList>
            <person name="Cui L."/>
        </authorList>
    </citation>
    <scope>NUCLEOTIDE SEQUENCE [LARGE SCALE GENOMIC DNA]</scope>
    <source>
        <strain evidence="5 6">SCSIO 72103</strain>
    </source>
</reference>
<keyword evidence="6" id="KW-1185">Reference proteome</keyword>
<feature type="domain" description="DUF8202" evidence="4">
    <location>
        <begin position="158"/>
        <end position="327"/>
    </location>
</feature>
<evidence type="ECO:0000313" key="5">
    <source>
        <dbReference type="EMBL" id="UUV21436.1"/>
    </source>
</evidence>
<evidence type="ECO:0000256" key="2">
    <source>
        <dbReference type="SAM" id="SignalP"/>
    </source>
</evidence>
<accession>A0ABY5NS79</accession>
<organism evidence="5 6">
    <name type="scientific">Paenimyroides aestuarii</name>
    <dbReference type="NCBI Taxonomy" id="2968490"/>
    <lineage>
        <taxon>Bacteria</taxon>
        <taxon>Pseudomonadati</taxon>
        <taxon>Bacteroidota</taxon>
        <taxon>Flavobacteriia</taxon>
        <taxon>Flavobacteriales</taxon>
        <taxon>Flavobacteriaceae</taxon>
        <taxon>Paenimyroides</taxon>
    </lineage>
</organism>
<protein>
    <submittedName>
        <fullName evidence="5">T9SS type A sorting domain-containing protein</fullName>
    </submittedName>
</protein>
<dbReference type="Pfam" id="PF26628">
    <property type="entry name" value="DUF8202"/>
    <property type="match status" value="1"/>
</dbReference>
<feature type="chain" id="PRO_5047036917" evidence="2">
    <location>
        <begin position="20"/>
        <end position="436"/>
    </location>
</feature>
<dbReference type="InterPro" id="IPR026444">
    <property type="entry name" value="Secre_tail"/>
</dbReference>